<accession>X1VYY1</accession>
<gene>
    <name evidence="1" type="ORF">S12H4_56521</name>
</gene>
<comment type="caution">
    <text evidence="1">The sequence shown here is derived from an EMBL/GenBank/DDBJ whole genome shotgun (WGS) entry which is preliminary data.</text>
</comment>
<protein>
    <submittedName>
        <fullName evidence="1">Uncharacterized protein</fullName>
    </submittedName>
</protein>
<reference evidence="1" key="1">
    <citation type="journal article" date="2014" name="Front. Microbiol.">
        <title>High frequency of phylogenetically diverse reductive dehalogenase-homologous genes in deep subseafloor sedimentary metagenomes.</title>
        <authorList>
            <person name="Kawai M."/>
            <person name="Futagami T."/>
            <person name="Toyoda A."/>
            <person name="Takaki Y."/>
            <person name="Nishi S."/>
            <person name="Hori S."/>
            <person name="Arai W."/>
            <person name="Tsubouchi T."/>
            <person name="Morono Y."/>
            <person name="Uchiyama I."/>
            <person name="Ito T."/>
            <person name="Fujiyama A."/>
            <person name="Inagaki F."/>
            <person name="Takami H."/>
        </authorList>
    </citation>
    <scope>NUCLEOTIDE SEQUENCE</scope>
    <source>
        <strain evidence="1">Expedition CK06-06</strain>
    </source>
</reference>
<feature type="non-terminal residue" evidence="1">
    <location>
        <position position="1"/>
    </location>
</feature>
<evidence type="ECO:0000313" key="1">
    <source>
        <dbReference type="EMBL" id="GAJ17695.1"/>
    </source>
</evidence>
<proteinExistence type="predicted"/>
<organism evidence="1">
    <name type="scientific">marine sediment metagenome</name>
    <dbReference type="NCBI Taxonomy" id="412755"/>
    <lineage>
        <taxon>unclassified sequences</taxon>
        <taxon>metagenomes</taxon>
        <taxon>ecological metagenomes</taxon>
    </lineage>
</organism>
<sequence>NWPLPTRAGNIFPVRQGTNLGEQVLKDLTTTEDEIEKLEILDSYAAYSQRAYQQQVAVAISFLAGRILDTLLEPNILSHLPAVDILSRGRPATKE</sequence>
<name>X1VYY1_9ZZZZ</name>
<dbReference type="AlphaFoldDB" id="X1VYY1"/>
<dbReference type="EMBL" id="BARW01036414">
    <property type="protein sequence ID" value="GAJ17695.1"/>
    <property type="molecule type" value="Genomic_DNA"/>
</dbReference>